<accession>A0ABT9I3F3</accession>
<organism evidence="1 2">
    <name type="scientific">Rheinheimera baltica</name>
    <dbReference type="NCBI Taxonomy" id="67576"/>
    <lineage>
        <taxon>Bacteria</taxon>
        <taxon>Pseudomonadati</taxon>
        <taxon>Pseudomonadota</taxon>
        <taxon>Gammaproteobacteria</taxon>
        <taxon>Chromatiales</taxon>
        <taxon>Chromatiaceae</taxon>
        <taxon>Rheinheimera</taxon>
    </lineage>
</organism>
<evidence type="ECO:0000313" key="2">
    <source>
        <dbReference type="Proteomes" id="UP001231109"/>
    </source>
</evidence>
<dbReference type="EMBL" id="JAPJDZ010000052">
    <property type="protein sequence ID" value="MDP5137506.1"/>
    <property type="molecule type" value="Genomic_DNA"/>
</dbReference>
<gene>
    <name evidence="1" type="ORF">ORJ04_16235</name>
</gene>
<dbReference type="Proteomes" id="UP001231109">
    <property type="component" value="Unassembled WGS sequence"/>
</dbReference>
<protein>
    <recommendedName>
        <fullName evidence="3">AlgX/AlgJ SGNH hydrolase-like domain-containing protein</fullName>
    </recommendedName>
</protein>
<dbReference type="RefSeq" id="WP_305976837.1">
    <property type="nucleotide sequence ID" value="NZ_JAPJDZ010000052.1"/>
</dbReference>
<evidence type="ECO:0000313" key="1">
    <source>
        <dbReference type="EMBL" id="MDP5137506.1"/>
    </source>
</evidence>
<comment type="caution">
    <text evidence="1">The sequence shown here is derived from an EMBL/GenBank/DDBJ whole genome shotgun (WGS) entry which is preliminary data.</text>
</comment>
<name>A0ABT9I3F3_9GAMM</name>
<keyword evidence="2" id="KW-1185">Reference proteome</keyword>
<reference evidence="1 2" key="1">
    <citation type="submission" date="2022-11" db="EMBL/GenBank/DDBJ databases">
        <title>Viruses from the air-sea interface of a natural surface slick.</title>
        <authorList>
            <person name="Rahlff J."/>
            <person name="Holmfeldt K."/>
        </authorList>
    </citation>
    <scope>NUCLEOTIDE SEQUENCE [LARGE SCALE GENOMIC DNA]</scope>
    <source>
        <strain evidence="1 2">SMS4</strain>
    </source>
</reference>
<evidence type="ECO:0008006" key="3">
    <source>
        <dbReference type="Google" id="ProtNLM"/>
    </source>
</evidence>
<sequence>MSYFVKAQLLGAVMPEIVNWCLDAPSPQTLYSLKELEQGVWFQGWVLSQSVLTVEIFIRRGADYFFWTLDRNRPDVINKVLKTDAHAHPKLTCGFRQLFRLQPGDILGFAVNTRYYEVLQFSIEAEPRPLEGRNGWLFLDNDTNKSIEQYCGALLLSTQQIAAWKSYLTELTMLQKTAFNGKSALLVAPSKELVFPQYYPYAKGEFTVMEQFLALSQQYTNIIFPIEQLQSMPERSFRVTDTHWTYAGAREATVVLAELLLDTATDIRNIFAKDVYAQHKVMGDLGNKLYPPRYADEQVLRNASHKPFLLYDNMLSNFGRVKVIKNDNALNTLHCVIFGSSSVYTMLDFLCRVFGTITFFHTAGNIDKSLISQLAPDIVIAQTNCRFLIRPPSVEYDLRRVITEKLLQLGEPAATELFLSCKKQARGTEHKTVALLQDLLEKAFYHSGFKIE</sequence>
<proteinExistence type="predicted"/>